<dbReference type="Proteomes" id="UP001501523">
    <property type="component" value="Unassembled WGS sequence"/>
</dbReference>
<reference evidence="2 3" key="1">
    <citation type="journal article" date="2019" name="Int. J. Syst. Evol. Microbiol.">
        <title>The Global Catalogue of Microorganisms (GCM) 10K type strain sequencing project: providing services to taxonomists for standard genome sequencing and annotation.</title>
        <authorList>
            <consortium name="The Broad Institute Genomics Platform"/>
            <consortium name="The Broad Institute Genome Sequencing Center for Infectious Disease"/>
            <person name="Wu L."/>
            <person name="Ma J."/>
        </authorList>
    </citation>
    <scope>NUCLEOTIDE SEQUENCE [LARGE SCALE GENOMIC DNA]</scope>
    <source>
        <strain evidence="2 3">JCM 15421</strain>
    </source>
</reference>
<comment type="caution">
    <text evidence="2">The sequence shown here is derived from an EMBL/GenBank/DDBJ whole genome shotgun (WGS) entry which is preliminary data.</text>
</comment>
<gene>
    <name evidence="2" type="ORF">GCM10009105_37560</name>
</gene>
<name>A0ABN1IZQ6_9GAMM</name>
<dbReference type="Gene3D" id="3.30.1380.10">
    <property type="match status" value="1"/>
</dbReference>
<feature type="region of interest" description="Disordered" evidence="1">
    <location>
        <begin position="1"/>
        <end position="54"/>
    </location>
</feature>
<evidence type="ECO:0000256" key="1">
    <source>
        <dbReference type="SAM" id="MobiDB-lite"/>
    </source>
</evidence>
<feature type="compositionally biased region" description="Basic residues" evidence="1">
    <location>
        <begin position="1"/>
        <end position="15"/>
    </location>
</feature>
<proteinExistence type="predicted"/>
<evidence type="ECO:0000313" key="2">
    <source>
        <dbReference type="EMBL" id="GAA0724714.1"/>
    </source>
</evidence>
<sequence>MERQKSVGRKSKSAHSSKPSSKESARKRSEGLRAKTTSRPLGNDVGEVQRKANLKPRRLKNPAFCHVCAEIRGARAFTEDSALAEAAVDLDLQPHAQAAVDAIANEYGIKVTFTSGRRTVTRQAAAMAPHVVKDRQWIAKTYTDVPTRTELQDWVDAHPEAQTAAEIAAGLEAIIAGWDATKQRHLSWHITGDAFDMAPVADPSESTMRKFLSGLPNFYKFLTKEGGDIVWHAQFA</sequence>
<accession>A0ABN1IZQ6</accession>
<evidence type="ECO:0000313" key="3">
    <source>
        <dbReference type="Proteomes" id="UP001501523"/>
    </source>
</evidence>
<dbReference type="EMBL" id="BAAAEU010000032">
    <property type="protein sequence ID" value="GAA0724714.1"/>
    <property type="molecule type" value="Genomic_DNA"/>
</dbReference>
<keyword evidence="3" id="KW-1185">Reference proteome</keyword>
<feature type="compositionally biased region" description="Basic and acidic residues" evidence="1">
    <location>
        <begin position="20"/>
        <end position="33"/>
    </location>
</feature>
<protein>
    <submittedName>
        <fullName evidence="2">Uncharacterized protein</fullName>
    </submittedName>
</protein>
<dbReference type="InterPro" id="IPR009045">
    <property type="entry name" value="Zn_M74/Hedgehog-like"/>
</dbReference>
<organism evidence="2 3">
    <name type="scientific">Dokdonella soli</name>
    <dbReference type="NCBI Taxonomy" id="529810"/>
    <lineage>
        <taxon>Bacteria</taxon>
        <taxon>Pseudomonadati</taxon>
        <taxon>Pseudomonadota</taxon>
        <taxon>Gammaproteobacteria</taxon>
        <taxon>Lysobacterales</taxon>
        <taxon>Rhodanobacteraceae</taxon>
        <taxon>Dokdonella</taxon>
    </lineage>
</organism>